<evidence type="ECO:0000313" key="2">
    <source>
        <dbReference type="EMBL" id="AYC31453.1"/>
    </source>
</evidence>
<keyword evidence="3" id="KW-1185">Reference proteome</keyword>
<protein>
    <submittedName>
        <fullName evidence="2">Uncharacterized protein</fullName>
    </submittedName>
</protein>
<feature type="region of interest" description="Disordered" evidence="1">
    <location>
        <begin position="1"/>
        <end position="22"/>
    </location>
</feature>
<reference evidence="3" key="1">
    <citation type="submission" date="2018-09" db="EMBL/GenBank/DDBJ databases">
        <authorList>
            <person name="Zhu H."/>
        </authorList>
    </citation>
    <scope>NUCLEOTIDE SEQUENCE [LARGE SCALE GENOMIC DNA]</scope>
    <source>
        <strain evidence="3">K2W31S-8</strain>
    </source>
</reference>
<dbReference type="KEGG" id="pcav:D3880_03175"/>
<evidence type="ECO:0000313" key="3">
    <source>
        <dbReference type="Proteomes" id="UP000265560"/>
    </source>
</evidence>
<name>A0A385Z0R7_9PSED</name>
<dbReference type="OrthoDB" id="6194880at2"/>
<dbReference type="EMBL" id="CP032419">
    <property type="protein sequence ID" value="AYC31453.1"/>
    <property type="molecule type" value="Genomic_DNA"/>
</dbReference>
<evidence type="ECO:0000256" key="1">
    <source>
        <dbReference type="SAM" id="MobiDB-lite"/>
    </source>
</evidence>
<organism evidence="2 3">
    <name type="scientific">Pseudomonas cavernae</name>
    <dbReference type="NCBI Taxonomy" id="2320867"/>
    <lineage>
        <taxon>Bacteria</taxon>
        <taxon>Pseudomonadati</taxon>
        <taxon>Pseudomonadota</taxon>
        <taxon>Gammaproteobacteria</taxon>
        <taxon>Pseudomonadales</taxon>
        <taxon>Pseudomonadaceae</taxon>
        <taxon>Pseudomonas</taxon>
    </lineage>
</organism>
<accession>A0A385Z0R7</accession>
<gene>
    <name evidence="2" type="ORF">D3880_03175</name>
</gene>
<sequence>MNPSLSIDRLSRRQQRSPAGEKNVSAITQKVSAVLVLLLALVLLFAGGRMIVAGIASYQAEAFLAAWEKAGNEPEARAWQIAHDAAQRAIGLYPVANGDYLDRLGRIHSWQQFRQPYAAPTAELSRRAALAAYRAAVVARPAWPYTWARLAHSKLYLQEFDGEFDQALAQAFQLGPWRIGVNRELAEVGFSAWPHLDESQRQATLESARRSVAYGPAEAQRLLKVAQHTGMLQMLCDSLNSELKSTRKLCL</sequence>
<dbReference type="Proteomes" id="UP000265560">
    <property type="component" value="Chromosome"/>
</dbReference>
<proteinExistence type="predicted"/>
<dbReference type="AlphaFoldDB" id="A0A385Z0R7"/>